<evidence type="ECO:0000256" key="7">
    <source>
        <dbReference type="ARBA" id="ARBA00022989"/>
    </source>
</evidence>
<sequence length="184" mass="20229">MDGVVSCTSFRDFKLGNIASRKWAIDFTSKSRVSAASQPSTSDLHPPGYVDRSFPASAVKDSDPQLVVQRSWNIALGPLRQVPMNLFIMWISGNSISIFPLMSVIMLFLRPIQALFSIQSTFSLIEGSQAPIQCFVYVLGNFVTIALAMYKCHTMGLLPTYASDWLSFVELPQAAEWSAGGPVL</sequence>
<feature type="transmembrane region" description="Helical" evidence="10">
    <location>
        <begin position="87"/>
        <end position="109"/>
    </location>
</feature>
<dbReference type="EMBL" id="CAXLJL010000223">
    <property type="protein sequence ID" value="CAL5134696.1"/>
    <property type="molecule type" value="Genomic_DNA"/>
</dbReference>
<keyword evidence="6" id="KW-0256">Endoplasmic reticulum</keyword>
<evidence type="ECO:0000313" key="11">
    <source>
        <dbReference type="EMBL" id="CAL5134696.1"/>
    </source>
</evidence>
<evidence type="ECO:0000256" key="2">
    <source>
        <dbReference type="ARBA" id="ARBA00007715"/>
    </source>
</evidence>
<keyword evidence="5 10" id="KW-0812">Transmembrane</keyword>
<comment type="similarity">
    <text evidence="2 9">Belongs to the EMC4 family.</text>
</comment>
<keyword evidence="8 9" id="KW-0472">Membrane</keyword>
<organism evidence="11 12">
    <name type="scientific">Calicophoron daubneyi</name>
    <name type="common">Rumen fluke</name>
    <name type="synonym">Paramphistomum daubneyi</name>
    <dbReference type="NCBI Taxonomy" id="300641"/>
    <lineage>
        <taxon>Eukaryota</taxon>
        <taxon>Metazoa</taxon>
        <taxon>Spiralia</taxon>
        <taxon>Lophotrochozoa</taxon>
        <taxon>Platyhelminthes</taxon>
        <taxon>Trematoda</taxon>
        <taxon>Digenea</taxon>
        <taxon>Plagiorchiida</taxon>
        <taxon>Pronocephalata</taxon>
        <taxon>Paramphistomoidea</taxon>
        <taxon>Paramphistomidae</taxon>
        <taxon>Calicophoron</taxon>
    </lineage>
</organism>
<evidence type="ECO:0000256" key="3">
    <source>
        <dbReference type="ARBA" id="ARBA00011276"/>
    </source>
</evidence>
<keyword evidence="7 10" id="KW-1133">Transmembrane helix</keyword>
<comment type="subcellular location">
    <subcellularLocation>
        <location evidence="1">Endoplasmic reticulum membrane</location>
        <topology evidence="1">Multi-pass membrane protein</topology>
    </subcellularLocation>
</comment>
<evidence type="ECO:0000256" key="9">
    <source>
        <dbReference type="PIRNR" id="PIRNR017207"/>
    </source>
</evidence>
<dbReference type="AlphaFoldDB" id="A0AAV2TF84"/>
<evidence type="ECO:0000256" key="8">
    <source>
        <dbReference type="ARBA" id="ARBA00023136"/>
    </source>
</evidence>
<proteinExistence type="inferred from homology"/>
<evidence type="ECO:0000256" key="10">
    <source>
        <dbReference type="SAM" id="Phobius"/>
    </source>
</evidence>
<evidence type="ECO:0000313" key="12">
    <source>
        <dbReference type="Proteomes" id="UP001497525"/>
    </source>
</evidence>
<accession>A0AAV2TF84</accession>
<dbReference type="Pfam" id="PF06417">
    <property type="entry name" value="EMC4"/>
    <property type="match status" value="1"/>
</dbReference>
<comment type="subunit">
    <text evidence="3">Component of the ER membrane protein complex (EMC).</text>
</comment>
<evidence type="ECO:0000256" key="4">
    <source>
        <dbReference type="ARBA" id="ARBA00020820"/>
    </source>
</evidence>
<dbReference type="GO" id="GO:0005789">
    <property type="term" value="C:endoplasmic reticulum membrane"/>
    <property type="evidence" value="ECO:0007669"/>
    <property type="project" value="UniProtKB-SubCell"/>
</dbReference>
<dbReference type="InterPro" id="IPR009445">
    <property type="entry name" value="TMEM85/Emc4"/>
</dbReference>
<feature type="transmembrane region" description="Helical" evidence="10">
    <location>
        <begin position="130"/>
        <end position="150"/>
    </location>
</feature>
<evidence type="ECO:0000256" key="6">
    <source>
        <dbReference type="ARBA" id="ARBA00022824"/>
    </source>
</evidence>
<gene>
    <name evidence="11" type="ORF">CDAUBV1_LOCUS8672</name>
</gene>
<dbReference type="PANTHER" id="PTHR19315">
    <property type="entry name" value="ER MEMBRANE PROTEIN COMPLEX SUBUNIT 4"/>
    <property type="match status" value="1"/>
</dbReference>
<reference evidence="11" key="1">
    <citation type="submission" date="2024-06" db="EMBL/GenBank/DDBJ databases">
        <authorList>
            <person name="Liu X."/>
            <person name="Lenzi L."/>
            <person name="Haldenby T S."/>
            <person name="Uol C."/>
        </authorList>
    </citation>
    <scope>NUCLEOTIDE SEQUENCE</scope>
</reference>
<evidence type="ECO:0000256" key="1">
    <source>
        <dbReference type="ARBA" id="ARBA00004477"/>
    </source>
</evidence>
<name>A0AAV2TF84_CALDB</name>
<protein>
    <recommendedName>
        <fullName evidence="4 9">ER membrane protein complex subunit 4</fullName>
    </recommendedName>
</protein>
<evidence type="ECO:0000256" key="5">
    <source>
        <dbReference type="ARBA" id="ARBA00022692"/>
    </source>
</evidence>
<comment type="caution">
    <text evidence="11">The sequence shown here is derived from an EMBL/GenBank/DDBJ whole genome shotgun (WGS) entry which is preliminary data.</text>
</comment>
<dbReference type="PIRSF" id="PIRSF017207">
    <property type="entry name" value="UCP017207_TM-p85"/>
    <property type="match status" value="1"/>
</dbReference>
<dbReference type="Proteomes" id="UP001497525">
    <property type="component" value="Unassembled WGS sequence"/>
</dbReference>